<dbReference type="CDD" id="cd06445">
    <property type="entry name" value="ATase"/>
    <property type="match status" value="1"/>
</dbReference>
<organism evidence="3 4">
    <name type="scientific">Parasutterella excrementihominis</name>
    <dbReference type="NCBI Taxonomy" id="487175"/>
    <lineage>
        <taxon>Bacteria</taxon>
        <taxon>Pseudomonadati</taxon>
        <taxon>Pseudomonadota</taxon>
        <taxon>Betaproteobacteria</taxon>
        <taxon>Burkholderiales</taxon>
        <taxon>Sutterellaceae</taxon>
        <taxon>Parasutterella</taxon>
    </lineage>
</organism>
<dbReference type="InterPro" id="IPR036388">
    <property type="entry name" value="WH-like_DNA-bd_sf"/>
</dbReference>
<evidence type="ECO:0000259" key="2">
    <source>
        <dbReference type="Pfam" id="PF01035"/>
    </source>
</evidence>
<comment type="caution">
    <text evidence="3">The sequence shown here is derived from an EMBL/GenBank/DDBJ whole genome shotgun (WGS) entry which is preliminary data.</text>
</comment>
<dbReference type="Gene3D" id="1.10.10.10">
    <property type="entry name" value="Winged helix-like DNA-binding domain superfamily/Winged helix DNA-binding domain"/>
    <property type="match status" value="1"/>
</dbReference>
<dbReference type="PANTHER" id="PTHR10815:SF13">
    <property type="entry name" value="METHYLATED-DNA--PROTEIN-CYSTEINE METHYLTRANSFERASE"/>
    <property type="match status" value="1"/>
</dbReference>
<keyword evidence="3" id="KW-0808">Transferase</keyword>
<dbReference type="NCBIfam" id="TIGR00589">
    <property type="entry name" value="ogt"/>
    <property type="match status" value="1"/>
</dbReference>
<feature type="domain" description="Methylated-DNA-[protein]-cysteine S-methyltransferase DNA binding" evidence="2">
    <location>
        <begin position="76"/>
        <end position="155"/>
    </location>
</feature>
<sequence>MLVRIKNNQAILNAPFGSILLTFADGDLIKCELSEAAVEEDLGSFVGHKAVKALQSYLKGDIHVLDSWKPSEDGTEFRRRVWKEIAKVRAGDTVTYGQIADSLDSSPRAVGSACGDNPLPIFVGCHRVVGKSNLGGFAHSAENVSIKCWLLKHEQQNM</sequence>
<keyword evidence="1" id="KW-0227">DNA damage</keyword>
<keyword evidence="3" id="KW-0489">Methyltransferase</keyword>
<dbReference type="Proteomes" id="UP000462362">
    <property type="component" value="Unassembled WGS sequence"/>
</dbReference>
<dbReference type="InterPro" id="IPR014048">
    <property type="entry name" value="MethylDNA_cys_MeTrfase_DNA-bd"/>
</dbReference>
<dbReference type="Pfam" id="PF01035">
    <property type="entry name" value="DNA_binding_1"/>
    <property type="match status" value="1"/>
</dbReference>
<proteinExistence type="predicted"/>
<dbReference type="GO" id="GO:0006281">
    <property type="term" value="P:DNA repair"/>
    <property type="evidence" value="ECO:0007669"/>
    <property type="project" value="InterPro"/>
</dbReference>
<evidence type="ECO:0000313" key="4">
    <source>
        <dbReference type="Proteomes" id="UP000462362"/>
    </source>
</evidence>
<dbReference type="EMBL" id="WNCL01000083">
    <property type="protein sequence ID" value="MTU44475.1"/>
    <property type="molecule type" value="Genomic_DNA"/>
</dbReference>
<dbReference type="GO" id="GO:0003908">
    <property type="term" value="F:methylated-DNA-[protein]-cysteine S-methyltransferase activity"/>
    <property type="evidence" value="ECO:0007669"/>
    <property type="project" value="UniProtKB-EC"/>
</dbReference>
<dbReference type="AlphaFoldDB" id="A0A6I3SB60"/>
<gene>
    <name evidence="3" type="ORF">GMD42_12890</name>
</gene>
<dbReference type="PANTHER" id="PTHR10815">
    <property type="entry name" value="METHYLATED-DNA--PROTEIN-CYSTEINE METHYLTRANSFERASE"/>
    <property type="match status" value="1"/>
</dbReference>
<dbReference type="SUPFAM" id="SSF46767">
    <property type="entry name" value="Methylated DNA-protein cysteine methyltransferase, C-terminal domain"/>
    <property type="match status" value="1"/>
</dbReference>
<evidence type="ECO:0000256" key="1">
    <source>
        <dbReference type="ARBA" id="ARBA00022763"/>
    </source>
</evidence>
<dbReference type="RefSeq" id="WP_149879746.1">
    <property type="nucleotide sequence ID" value="NZ_CAKVUT010000113.1"/>
</dbReference>
<name>A0A6I3SB60_9BURK</name>
<reference evidence="3 4" key="1">
    <citation type="journal article" date="2019" name="Nat. Med.">
        <title>A library of human gut bacterial isolates paired with longitudinal multiomics data enables mechanistic microbiome research.</title>
        <authorList>
            <person name="Poyet M."/>
            <person name="Groussin M."/>
            <person name="Gibbons S.M."/>
            <person name="Avila-Pacheco J."/>
            <person name="Jiang X."/>
            <person name="Kearney S.M."/>
            <person name="Perrotta A.R."/>
            <person name="Berdy B."/>
            <person name="Zhao S."/>
            <person name="Lieberman T.D."/>
            <person name="Swanson P.K."/>
            <person name="Smith M."/>
            <person name="Roesemann S."/>
            <person name="Alexander J.E."/>
            <person name="Rich S.A."/>
            <person name="Livny J."/>
            <person name="Vlamakis H."/>
            <person name="Clish C."/>
            <person name="Bullock K."/>
            <person name="Deik A."/>
            <person name="Scott J."/>
            <person name="Pierce K.A."/>
            <person name="Xavier R.J."/>
            <person name="Alm E.J."/>
        </authorList>
    </citation>
    <scope>NUCLEOTIDE SEQUENCE [LARGE SCALE GENOMIC DNA]</scope>
    <source>
        <strain evidence="3 4">BIOML-A2</strain>
    </source>
</reference>
<dbReference type="GO" id="GO:0032259">
    <property type="term" value="P:methylation"/>
    <property type="evidence" value="ECO:0007669"/>
    <property type="project" value="UniProtKB-KW"/>
</dbReference>
<dbReference type="EC" id="2.1.1.63" evidence="3"/>
<protein>
    <submittedName>
        <fullName evidence="3">Methylated-DNA--[protein]-cysteine S-methyltransferase</fullName>
        <ecNumber evidence="3">2.1.1.63</ecNumber>
    </submittedName>
</protein>
<dbReference type="InterPro" id="IPR036217">
    <property type="entry name" value="MethylDNA_cys_MeTrfase_DNAb"/>
</dbReference>
<accession>A0A6I3SB60</accession>
<evidence type="ECO:0000313" key="3">
    <source>
        <dbReference type="EMBL" id="MTU44475.1"/>
    </source>
</evidence>